<keyword evidence="2" id="KW-1185">Reference proteome</keyword>
<proteinExistence type="predicted"/>
<dbReference type="InterPro" id="IPR011195">
    <property type="entry name" value="UCP010256"/>
</dbReference>
<accession>A0A8T8K932</accession>
<evidence type="ECO:0000313" key="2">
    <source>
        <dbReference type="Proteomes" id="UP000681041"/>
    </source>
</evidence>
<dbReference type="PIRSF" id="PIRSF010256">
    <property type="entry name" value="CoxE_vWa"/>
    <property type="match status" value="1"/>
</dbReference>
<name>A0A8T8K932_9EURY</name>
<dbReference type="KEGG" id="meme:HYG87_08540"/>
<dbReference type="AlphaFoldDB" id="A0A8T8K932"/>
<sequence length="390" mass="45457">MEDVARLSSNLRKKGILVSIRSTHNAFLASQFFSDIKTAETYNYLKEALSAVYVKNKDQLKEFNQAFDATFKAKDDSKIIKLKNSTSKPKKNNAGEKFSNYKMEQDSSNFKMDSKIKLSSINEDKINYNPPLADYEGIDLRENSLMERDINELDFFEAELFELCQKLGRKIANKRARRNKRSKTNRIDIRRSIRKNLKYGGVLIELEKRKPYLKKNQHFFLSDVSGSCDWISNWFFCMVYAAQKSFNQSRFFDFDNKSVETTRALSEKNLMEGFTRVREIRQKNIMMHGTSNMYTAFNSFIKQANLNHKSIVLILTDCRDWAGPKKFKKPLSADLMEHMCRISKKVIILNPEPKIKWNVVDSCVSDYEDAGAQIMEVRNLKQLARLVEHI</sequence>
<dbReference type="OrthoDB" id="69112at2157"/>
<protein>
    <submittedName>
        <fullName evidence="1">VWA domain-containing protein</fullName>
    </submittedName>
</protein>
<organism evidence="1 2">
    <name type="scientific">Methanobacterium alkalithermotolerans</name>
    <dbReference type="NCBI Taxonomy" id="2731220"/>
    <lineage>
        <taxon>Archaea</taxon>
        <taxon>Methanobacteriati</taxon>
        <taxon>Methanobacteriota</taxon>
        <taxon>Methanomada group</taxon>
        <taxon>Methanobacteria</taxon>
        <taxon>Methanobacteriales</taxon>
        <taxon>Methanobacteriaceae</taxon>
        <taxon>Methanobacterium</taxon>
    </lineage>
</organism>
<evidence type="ECO:0000313" key="1">
    <source>
        <dbReference type="EMBL" id="QUH24352.1"/>
    </source>
</evidence>
<dbReference type="EMBL" id="CP058560">
    <property type="protein sequence ID" value="QUH24352.1"/>
    <property type="molecule type" value="Genomic_DNA"/>
</dbReference>
<dbReference type="Pfam" id="PF05762">
    <property type="entry name" value="VWA_CoxE"/>
    <property type="match status" value="1"/>
</dbReference>
<dbReference type="PANTHER" id="PTHR39338">
    <property type="entry name" value="BLL5662 PROTEIN-RELATED"/>
    <property type="match status" value="1"/>
</dbReference>
<reference evidence="1" key="1">
    <citation type="submission" date="2020-07" db="EMBL/GenBank/DDBJ databases">
        <title>Methanobacterium. sp. MethCan genome.</title>
        <authorList>
            <person name="Postec A."/>
            <person name="Quemeneur M."/>
        </authorList>
    </citation>
    <scope>NUCLEOTIDE SEQUENCE</scope>
    <source>
        <strain evidence="1">MethCAN</strain>
    </source>
</reference>
<dbReference type="InterPro" id="IPR008912">
    <property type="entry name" value="Uncharacterised_CoxE"/>
</dbReference>
<gene>
    <name evidence="1" type="ORF">HYG87_08540</name>
</gene>
<dbReference type="Proteomes" id="UP000681041">
    <property type="component" value="Chromosome"/>
</dbReference>